<dbReference type="SMART" id="SM00240">
    <property type="entry name" value="FHA"/>
    <property type="match status" value="1"/>
</dbReference>
<evidence type="ECO:0000256" key="1">
    <source>
        <dbReference type="SAM" id="MobiDB-lite"/>
    </source>
</evidence>
<keyword evidence="4" id="KW-1185">Reference proteome</keyword>
<feature type="compositionally biased region" description="Basic residues" evidence="1">
    <location>
        <begin position="314"/>
        <end position="323"/>
    </location>
</feature>
<dbReference type="InterPro" id="IPR008984">
    <property type="entry name" value="SMAD_FHA_dom_sf"/>
</dbReference>
<reference evidence="3 4" key="1">
    <citation type="journal article" date="2009" name="Nat. Genet.">
        <title>The genome of the cucumber, Cucumis sativus L.</title>
        <authorList>
            <person name="Huang S."/>
            <person name="Li R."/>
            <person name="Zhang Z."/>
            <person name="Li L."/>
            <person name="Gu X."/>
            <person name="Fan W."/>
            <person name="Lucas W.J."/>
            <person name="Wang X."/>
            <person name="Xie B."/>
            <person name="Ni P."/>
            <person name="Ren Y."/>
            <person name="Zhu H."/>
            <person name="Li J."/>
            <person name="Lin K."/>
            <person name="Jin W."/>
            <person name="Fei Z."/>
            <person name="Li G."/>
            <person name="Staub J."/>
            <person name="Kilian A."/>
            <person name="van der Vossen E.A."/>
            <person name="Wu Y."/>
            <person name="Guo J."/>
            <person name="He J."/>
            <person name="Jia Z."/>
            <person name="Ren Y."/>
            <person name="Tian G."/>
            <person name="Lu Y."/>
            <person name="Ruan J."/>
            <person name="Qian W."/>
            <person name="Wang M."/>
            <person name="Huang Q."/>
            <person name="Li B."/>
            <person name="Xuan Z."/>
            <person name="Cao J."/>
            <person name="Asan"/>
            <person name="Wu Z."/>
            <person name="Zhang J."/>
            <person name="Cai Q."/>
            <person name="Bai Y."/>
            <person name="Zhao B."/>
            <person name="Han Y."/>
            <person name="Li Y."/>
            <person name="Li X."/>
            <person name="Wang S."/>
            <person name="Shi Q."/>
            <person name="Liu S."/>
            <person name="Cho W.K."/>
            <person name="Kim J.Y."/>
            <person name="Xu Y."/>
            <person name="Heller-Uszynska K."/>
            <person name="Miao H."/>
            <person name="Cheng Z."/>
            <person name="Zhang S."/>
            <person name="Wu J."/>
            <person name="Yang Y."/>
            <person name="Kang H."/>
            <person name="Li M."/>
            <person name="Liang H."/>
            <person name="Ren X."/>
            <person name="Shi Z."/>
            <person name="Wen M."/>
            <person name="Jian M."/>
            <person name="Yang H."/>
            <person name="Zhang G."/>
            <person name="Yang Z."/>
            <person name="Chen R."/>
            <person name="Liu S."/>
            <person name="Li J."/>
            <person name="Ma L."/>
            <person name="Liu H."/>
            <person name="Zhou Y."/>
            <person name="Zhao J."/>
            <person name="Fang X."/>
            <person name="Li G."/>
            <person name="Fang L."/>
            <person name="Li Y."/>
            <person name="Liu D."/>
            <person name="Zheng H."/>
            <person name="Zhang Y."/>
            <person name="Qin N."/>
            <person name="Li Z."/>
            <person name="Yang G."/>
            <person name="Yang S."/>
            <person name="Bolund L."/>
            <person name="Kristiansen K."/>
            <person name="Zheng H."/>
            <person name="Li S."/>
            <person name="Zhang X."/>
            <person name="Yang H."/>
            <person name="Wang J."/>
            <person name="Sun R."/>
            <person name="Zhang B."/>
            <person name="Jiang S."/>
            <person name="Wang J."/>
            <person name="Du Y."/>
            <person name="Li S."/>
        </authorList>
    </citation>
    <scope>NUCLEOTIDE SEQUENCE [LARGE SCALE GENOMIC DNA]</scope>
    <source>
        <strain evidence="4">cv. 9930</strain>
    </source>
</reference>
<protein>
    <recommendedName>
        <fullName evidence="2">FHA domain-containing protein</fullName>
    </recommendedName>
</protein>
<feature type="region of interest" description="Disordered" evidence="1">
    <location>
        <begin position="308"/>
        <end position="333"/>
    </location>
</feature>
<organism evidence="3 4">
    <name type="scientific">Cucumis sativus</name>
    <name type="common">Cucumber</name>
    <dbReference type="NCBI Taxonomy" id="3659"/>
    <lineage>
        <taxon>Eukaryota</taxon>
        <taxon>Viridiplantae</taxon>
        <taxon>Streptophyta</taxon>
        <taxon>Embryophyta</taxon>
        <taxon>Tracheophyta</taxon>
        <taxon>Spermatophyta</taxon>
        <taxon>Magnoliopsida</taxon>
        <taxon>eudicotyledons</taxon>
        <taxon>Gunneridae</taxon>
        <taxon>Pentapetalae</taxon>
        <taxon>rosids</taxon>
        <taxon>fabids</taxon>
        <taxon>Cucurbitales</taxon>
        <taxon>Cucurbitaceae</taxon>
        <taxon>Benincaseae</taxon>
        <taxon>Cucumis</taxon>
    </lineage>
</organism>
<dbReference type="EMBL" id="CM002924">
    <property type="protein sequence ID" value="KGN56898.1"/>
    <property type="molecule type" value="Genomic_DNA"/>
</dbReference>
<dbReference type="eggNOG" id="ENOG502S0C5">
    <property type="taxonomic scope" value="Eukaryota"/>
</dbReference>
<dbReference type="InterPro" id="IPR000253">
    <property type="entry name" value="FHA_dom"/>
</dbReference>
<reference evidence="3 4" key="2">
    <citation type="journal article" date="2009" name="PLoS ONE">
        <title>An integrated genetic and cytogenetic map of the cucumber genome.</title>
        <authorList>
            <person name="Ren Y."/>
            <person name="Zhang Z."/>
            <person name="Liu J."/>
            <person name="Staub J.E."/>
            <person name="Han Y."/>
            <person name="Cheng Z."/>
            <person name="Li X."/>
            <person name="Lu J."/>
            <person name="Miao H."/>
            <person name="Kang H."/>
            <person name="Xie B."/>
            <person name="Gu X."/>
            <person name="Wang X."/>
            <person name="Du Y."/>
            <person name="Jin W."/>
            <person name="Huang S."/>
        </authorList>
    </citation>
    <scope>NUCLEOTIDE SEQUENCE [LARGE SCALE GENOMIC DNA]</scope>
    <source>
        <strain evidence="4">cv. 9930</strain>
    </source>
</reference>
<dbReference type="OMA" id="ENWIVHE"/>
<sequence>MGSIEYYLSIQTPRPNRLQVELWRETKLQTEERRLSRFNSHSPHLTIVNPILRIRNSDSSLYFLSMESSSITLIIVKGPREGETLDFPPGATIRIGRIVRGNSVAIKDAGISTKHLSIESESVSGNWMLRDLDSSNGTFVNDIKLPPHDAFALHDGDTIKCGELTSIFVRINSNEEPRSRRNPRRKAVEKCTSSDVVGSVAGTRGRRRKVVEEDSVVGGCNDAMVESGRCLRSRKGRGLKDEIDSQVPDCKKTEDKIDVGRESGNVNIAVNEPGPKIATRSTRRTKNTVSLATNSVLEIVPHVGGEVKAEAKKTRAGTRGRKKLQNEPPLDSSTVIKLEHIENVEEKSLGGNKPVDVGEGKKNANVDARCSGSSPQEVCDRDENQDVCIISEGCEEVADGRASHDEDFLCKAEKAPDLKKMTLGDWFDYLETHLPRQIIDATEEVISGMKIKSKQVQEYVVQQKIENCQGD</sequence>
<dbReference type="Gene3D" id="2.60.200.20">
    <property type="match status" value="1"/>
</dbReference>
<dbReference type="InterPro" id="IPR050923">
    <property type="entry name" value="Cell_Proc_Reg/RNA_Proc"/>
</dbReference>
<proteinExistence type="predicted"/>
<evidence type="ECO:0000313" key="4">
    <source>
        <dbReference type="Proteomes" id="UP000029981"/>
    </source>
</evidence>
<dbReference type="Gramene" id="KGN56898">
    <property type="protein sequence ID" value="KGN56898"/>
    <property type="gene ID" value="Csa_3G142920"/>
</dbReference>
<dbReference type="SUPFAM" id="SSF49879">
    <property type="entry name" value="SMAD/FHA domain"/>
    <property type="match status" value="1"/>
</dbReference>
<evidence type="ECO:0000313" key="3">
    <source>
        <dbReference type="EMBL" id="KGN56898.1"/>
    </source>
</evidence>
<feature type="domain" description="FHA" evidence="2">
    <location>
        <begin position="93"/>
        <end position="145"/>
    </location>
</feature>
<evidence type="ECO:0000259" key="2">
    <source>
        <dbReference type="PROSITE" id="PS50006"/>
    </source>
</evidence>
<reference evidence="3 4" key="3">
    <citation type="journal article" date="2010" name="BMC Genomics">
        <title>Transcriptome sequencing and comparative analysis of cucumber flowers with different sex types.</title>
        <authorList>
            <person name="Guo S."/>
            <person name="Zheng Y."/>
            <person name="Joung J.G."/>
            <person name="Liu S."/>
            <person name="Zhang Z."/>
            <person name="Crasta O.R."/>
            <person name="Sobral B.W."/>
            <person name="Xu Y."/>
            <person name="Huang S."/>
            <person name="Fei Z."/>
        </authorList>
    </citation>
    <scope>NUCLEOTIDE SEQUENCE [LARGE SCALE GENOMIC DNA]</scope>
    <source>
        <strain evidence="4">cv. 9930</strain>
    </source>
</reference>
<dbReference type="PANTHER" id="PTHR23308">
    <property type="entry name" value="NUCLEAR INHIBITOR OF PROTEIN PHOSPHATASE-1"/>
    <property type="match status" value="1"/>
</dbReference>
<dbReference type="AlphaFoldDB" id="A0A0A0L586"/>
<name>A0A0A0L586_CUCSA</name>
<reference evidence="3 4" key="4">
    <citation type="journal article" date="2011" name="BMC Genomics">
        <title>RNA-Seq improves annotation of protein-coding genes in the cucumber genome.</title>
        <authorList>
            <person name="Li Z."/>
            <person name="Zhang Z."/>
            <person name="Yan P."/>
            <person name="Huang S."/>
            <person name="Fei Z."/>
            <person name="Lin K."/>
        </authorList>
    </citation>
    <scope>NUCLEOTIDE SEQUENCE [LARGE SCALE GENOMIC DNA]</scope>
    <source>
        <strain evidence="4">cv. 9930</strain>
    </source>
</reference>
<gene>
    <name evidence="3" type="ORF">Csa_3G142920</name>
</gene>
<dbReference type="PROSITE" id="PS50006">
    <property type="entry name" value="FHA_DOMAIN"/>
    <property type="match status" value="1"/>
</dbReference>
<dbReference type="Proteomes" id="UP000029981">
    <property type="component" value="Chromosome 3"/>
</dbReference>
<accession>A0A0A0L586</accession>
<feature type="region of interest" description="Disordered" evidence="1">
    <location>
        <begin position="347"/>
        <end position="377"/>
    </location>
</feature>
<dbReference type="GO" id="GO:0003729">
    <property type="term" value="F:mRNA binding"/>
    <property type="evidence" value="ECO:0000318"/>
    <property type="project" value="GO_Central"/>
</dbReference>
<dbReference type="Pfam" id="PF00498">
    <property type="entry name" value="FHA"/>
    <property type="match status" value="1"/>
</dbReference>